<dbReference type="PaxDb" id="2903-EOD20576"/>
<dbReference type="AlphaFoldDB" id="A0A0D3JAP1"/>
<protein>
    <submittedName>
        <fullName evidence="1">Uncharacterized protein</fullName>
    </submittedName>
</protein>
<organism evidence="1 2">
    <name type="scientific">Emiliania huxleyi (strain CCMP1516)</name>
    <dbReference type="NCBI Taxonomy" id="280463"/>
    <lineage>
        <taxon>Eukaryota</taxon>
        <taxon>Haptista</taxon>
        <taxon>Haptophyta</taxon>
        <taxon>Prymnesiophyceae</taxon>
        <taxon>Isochrysidales</taxon>
        <taxon>Noelaerhabdaceae</taxon>
        <taxon>Emiliania</taxon>
    </lineage>
</organism>
<dbReference type="Proteomes" id="UP000013827">
    <property type="component" value="Unassembled WGS sequence"/>
</dbReference>
<dbReference type="eggNOG" id="ENOG502QV0E">
    <property type="taxonomic scope" value="Eukaryota"/>
</dbReference>
<dbReference type="GeneID" id="17266123"/>
<name>A0A0D3JAP1_EMIH1</name>
<sequence length="394" mass="42705">AAAVRPVLHERVVPLLESFLRTKQRLGSAVERRLYAAMTPAALLDRMLRCRPLAFLSASDDYRLRDGVTQGSGGFERIGTADEGAGPLRLEQLMSYDEMAIAALLSVAVPTHFYNDGAPRQLREGPPSPCPRRLVCVLKGLPYLTSPQVGRMEWAHTLVTAEQNTAENGYGPAAGVAAGVAAGLLAAWARLYGREHLPTYDEAVSRRETEPDTFLQVRLHGFFLCSDLLFFCIDPFLREASDRAKEKGAKAYAHVVGLGLGVWMATLMVQAFEAALQELAPQLQHIDTLDFSWLPSECKEATSLRHGAGCGAVRQVLFSNRNPAARLPPSEQPLLLVAMYTWDGNAYPGNEYWLGCLAASGDPAAACCSAIPLLQNPEVNDYLCGGATVLHPSG</sequence>
<dbReference type="OMA" id="PVVTYAW"/>
<dbReference type="InterPro" id="IPR032063">
    <property type="entry name" value="MavL-like"/>
</dbReference>
<dbReference type="Pfam" id="PF16062">
    <property type="entry name" value="MavL-like"/>
    <property type="match status" value="1"/>
</dbReference>
<reference evidence="2" key="1">
    <citation type="journal article" date="2013" name="Nature">
        <title>Pan genome of the phytoplankton Emiliania underpins its global distribution.</title>
        <authorList>
            <person name="Read B.A."/>
            <person name="Kegel J."/>
            <person name="Klute M.J."/>
            <person name="Kuo A."/>
            <person name="Lefebvre S.C."/>
            <person name="Maumus F."/>
            <person name="Mayer C."/>
            <person name="Miller J."/>
            <person name="Monier A."/>
            <person name="Salamov A."/>
            <person name="Young J."/>
            <person name="Aguilar M."/>
            <person name="Claverie J.M."/>
            <person name="Frickenhaus S."/>
            <person name="Gonzalez K."/>
            <person name="Herman E.K."/>
            <person name="Lin Y.C."/>
            <person name="Napier J."/>
            <person name="Ogata H."/>
            <person name="Sarno A.F."/>
            <person name="Shmutz J."/>
            <person name="Schroeder D."/>
            <person name="de Vargas C."/>
            <person name="Verret F."/>
            <person name="von Dassow P."/>
            <person name="Valentin K."/>
            <person name="Van de Peer Y."/>
            <person name="Wheeler G."/>
            <person name="Dacks J.B."/>
            <person name="Delwiche C.F."/>
            <person name="Dyhrman S.T."/>
            <person name="Glockner G."/>
            <person name="John U."/>
            <person name="Richards T."/>
            <person name="Worden A.Z."/>
            <person name="Zhang X."/>
            <person name="Grigoriev I.V."/>
            <person name="Allen A.E."/>
            <person name="Bidle K."/>
            <person name="Borodovsky M."/>
            <person name="Bowler C."/>
            <person name="Brownlee C."/>
            <person name="Cock J.M."/>
            <person name="Elias M."/>
            <person name="Gladyshev V.N."/>
            <person name="Groth M."/>
            <person name="Guda C."/>
            <person name="Hadaegh A."/>
            <person name="Iglesias-Rodriguez M.D."/>
            <person name="Jenkins J."/>
            <person name="Jones B.M."/>
            <person name="Lawson T."/>
            <person name="Leese F."/>
            <person name="Lindquist E."/>
            <person name="Lobanov A."/>
            <person name="Lomsadze A."/>
            <person name="Malik S.B."/>
            <person name="Marsh M.E."/>
            <person name="Mackinder L."/>
            <person name="Mock T."/>
            <person name="Mueller-Roeber B."/>
            <person name="Pagarete A."/>
            <person name="Parker M."/>
            <person name="Probert I."/>
            <person name="Quesneville H."/>
            <person name="Raines C."/>
            <person name="Rensing S.A."/>
            <person name="Riano-Pachon D.M."/>
            <person name="Richier S."/>
            <person name="Rokitta S."/>
            <person name="Shiraiwa Y."/>
            <person name="Soanes D.M."/>
            <person name="van der Giezen M."/>
            <person name="Wahlund T.M."/>
            <person name="Williams B."/>
            <person name="Wilson W."/>
            <person name="Wolfe G."/>
            <person name="Wurch L.L."/>
        </authorList>
    </citation>
    <scope>NUCLEOTIDE SEQUENCE</scope>
</reference>
<dbReference type="KEGG" id="ehx:EMIHUDRAFT_41890"/>
<evidence type="ECO:0000313" key="1">
    <source>
        <dbReference type="EnsemblProtists" id="EOD20576"/>
    </source>
</evidence>
<accession>A0A0D3JAP1</accession>
<reference evidence="1" key="2">
    <citation type="submission" date="2024-10" db="UniProtKB">
        <authorList>
            <consortium name="EnsemblProtists"/>
        </authorList>
    </citation>
    <scope>IDENTIFICATION</scope>
</reference>
<dbReference type="STRING" id="2903.R1EC58"/>
<evidence type="ECO:0000313" key="2">
    <source>
        <dbReference type="Proteomes" id="UP000013827"/>
    </source>
</evidence>
<dbReference type="RefSeq" id="XP_005773005.1">
    <property type="nucleotide sequence ID" value="XM_005772948.1"/>
</dbReference>
<dbReference type="EnsemblProtists" id="EOD20576">
    <property type="protein sequence ID" value="EOD20576"/>
    <property type="gene ID" value="EMIHUDRAFT_41890"/>
</dbReference>
<dbReference type="HOGENOM" id="CLU_042117_0_0_1"/>
<keyword evidence="2" id="KW-1185">Reference proteome</keyword>
<proteinExistence type="predicted"/>